<gene>
    <name evidence="2" type="ORF">UCRPC4_g00465</name>
</gene>
<dbReference type="CDD" id="cd19481">
    <property type="entry name" value="RecA-like_protease"/>
    <property type="match status" value="1"/>
</dbReference>
<dbReference type="AlphaFoldDB" id="A0A0G2GZW1"/>
<sequence>MATTVPPSLYKDVRLHKIFERILPEGGRRKVVGHTRLREDPQDDGVLTVYQLRDAKGEVRSREAYVEIVSPTLQDFLRKVLEGYPESSLDASPMRFRHPYYSLVHRHVQIEKSAVAFTGSAEEKKHISHLLRFVCDELRDEIKEYDALKGLSSDVSFTQLWSCFIPGQVVVKKDGVHYEECYKITDIQYTPALSDNLETQFFLVSARQCQYASGLLGESRGTQWPLQYYPGTKDIRTLDWIPLEAHHNSVAFKQKKIQDGHKWLRILSRAPYHHACYDAVAFTNDKILFPPVQSRYFQHWRIEDYNEEFKEFKPLHVQGEIMIDQEAFAEAIPHCAVVLSTTIANASNGCLVLTDEQALIAPARLPGFALENKIWAMFQVSKIAEVGWSPKAYQDLQIDPTNKTLLLDLVQSHQLTTADESHDAIPGKGNGLIFLLHGAPGTGKTFTAQAMAHFTKRPLYATTSGELSKNKALERNLRDALRWARRWKAIFLLDEADVFLARRDMSSDMKRNETVTIFLQQIEYTSTIIFLSTNRVGSFDPAFLNRIHLPIKYGKLTDWQKRAIWRARLKKQFPLTDQQLNELVVAGRDLSGRDIRNIVQMALQLKRVGRRVGGGDDDGVRHADGDGIMETGIDDREMTKVNSVHGHLSSADGSGFETLLQLVTIRQDNLALCMAHDPDDVEDEQ</sequence>
<dbReference type="SMART" id="SM00382">
    <property type="entry name" value="AAA"/>
    <property type="match status" value="1"/>
</dbReference>
<proteinExistence type="predicted"/>
<dbReference type="Pfam" id="PF22942">
    <property type="entry name" value="DUF7025"/>
    <property type="match status" value="1"/>
</dbReference>
<dbReference type="Pfam" id="PF00004">
    <property type="entry name" value="AAA"/>
    <property type="match status" value="1"/>
</dbReference>
<evidence type="ECO:0000313" key="3">
    <source>
        <dbReference type="Proteomes" id="UP000053317"/>
    </source>
</evidence>
<dbReference type="OrthoDB" id="10042665at2759"/>
<evidence type="ECO:0000313" key="2">
    <source>
        <dbReference type="EMBL" id="KKY28658.1"/>
    </source>
</evidence>
<dbReference type="Proteomes" id="UP000053317">
    <property type="component" value="Unassembled WGS sequence"/>
</dbReference>
<dbReference type="InterPro" id="IPR027417">
    <property type="entry name" value="P-loop_NTPase"/>
</dbReference>
<organism evidence="2 3">
    <name type="scientific">Phaeomoniella chlamydospora</name>
    <name type="common">Phaeoacremonium chlamydosporum</name>
    <dbReference type="NCBI Taxonomy" id="158046"/>
    <lineage>
        <taxon>Eukaryota</taxon>
        <taxon>Fungi</taxon>
        <taxon>Dikarya</taxon>
        <taxon>Ascomycota</taxon>
        <taxon>Pezizomycotina</taxon>
        <taxon>Eurotiomycetes</taxon>
        <taxon>Chaetothyriomycetidae</taxon>
        <taxon>Phaeomoniellales</taxon>
        <taxon>Phaeomoniellaceae</taxon>
        <taxon>Phaeomoniella</taxon>
    </lineage>
</organism>
<dbReference type="EMBL" id="LCWF01000010">
    <property type="protein sequence ID" value="KKY28658.1"/>
    <property type="molecule type" value="Genomic_DNA"/>
</dbReference>
<dbReference type="InterPro" id="IPR003959">
    <property type="entry name" value="ATPase_AAA_core"/>
</dbReference>
<protein>
    <submittedName>
        <fullName evidence="2">Putative aaa family</fullName>
    </submittedName>
</protein>
<accession>A0A0G2GZW1</accession>
<dbReference type="Gene3D" id="3.40.50.300">
    <property type="entry name" value="P-loop containing nucleotide triphosphate hydrolases"/>
    <property type="match status" value="1"/>
</dbReference>
<dbReference type="SUPFAM" id="SSF52540">
    <property type="entry name" value="P-loop containing nucleoside triphosphate hydrolases"/>
    <property type="match status" value="1"/>
</dbReference>
<dbReference type="PANTHER" id="PTHR46411">
    <property type="entry name" value="FAMILY ATPASE, PUTATIVE-RELATED"/>
    <property type="match status" value="1"/>
</dbReference>
<dbReference type="PANTHER" id="PTHR46411:SF2">
    <property type="entry name" value="AAA+ ATPASE DOMAIN-CONTAINING PROTEIN"/>
    <property type="match status" value="1"/>
</dbReference>
<evidence type="ECO:0000259" key="1">
    <source>
        <dbReference type="SMART" id="SM00382"/>
    </source>
</evidence>
<name>A0A0G2GZW1_PHACM</name>
<dbReference type="GO" id="GO:0005524">
    <property type="term" value="F:ATP binding"/>
    <property type="evidence" value="ECO:0007669"/>
    <property type="project" value="InterPro"/>
</dbReference>
<keyword evidence="3" id="KW-1185">Reference proteome</keyword>
<dbReference type="InterPro" id="IPR054289">
    <property type="entry name" value="DUF7025"/>
</dbReference>
<dbReference type="InterPro" id="IPR003593">
    <property type="entry name" value="AAA+_ATPase"/>
</dbReference>
<comment type="caution">
    <text evidence="2">The sequence shown here is derived from an EMBL/GenBank/DDBJ whole genome shotgun (WGS) entry which is preliminary data.</text>
</comment>
<dbReference type="GO" id="GO:0016887">
    <property type="term" value="F:ATP hydrolysis activity"/>
    <property type="evidence" value="ECO:0007669"/>
    <property type="project" value="InterPro"/>
</dbReference>
<reference evidence="2 3" key="2">
    <citation type="submission" date="2015-05" db="EMBL/GenBank/DDBJ databases">
        <authorList>
            <person name="Morales-Cruz A."/>
            <person name="Amrine K.C."/>
            <person name="Cantu D."/>
        </authorList>
    </citation>
    <scope>NUCLEOTIDE SEQUENCE [LARGE SCALE GENOMIC DNA]</scope>
    <source>
        <strain evidence="2">UCRPC4</strain>
    </source>
</reference>
<feature type="domain" description="AAA+ ATPase" evidence="1">
    <location>
        <begin position="430"/>
        <end position="555"/>
    </location>
</feature>
<reference evidence="2 3" key="1">
    <citation type="submission" date="2015-05" db="EMBL/GenBank/DDBJ databases">
        <title>Distinctive expansion of gene families associated with plant cell wall degradation and secondary metabolism in the genomes of grapevine trunk pathogens.</title>
        <authorList>
            <person name="Lawrence D.P."/>
            <person name="Travadon R."/>
            <person name="Rolshausen P.E."/>
            <person name="Baumgartner K."/>
        </authorList>
    </citation>
    <scope>NUCLEOTIDE SEQUENCE [LARGE SCALE GENOMIC DNA]</scope>
    <source>
        <strain evidence="2">UCRPC4</strain>
    </source>
</reference>